<proteinExistence type="predicted"/>
<dbReference type="Proteomes" id="UP000094527">
    <property type="component" value="Unassembled WGS sequence"/>
</dbReference>
<dbReference type="SUPFAM" id="SSF47095">
    <property type="entry name" value="HMG-box"/>
    <property type="match status" value="1"/>
</dbReference>
<keyword evidence="3" id="KW-1185">Reference proteome</keyword>
<sequence length="99" mass="10613">MGKCAPSGGGSSDGSKSSGGSKGGAGGGGGKKVKRRGHPANMFILYFLAYWRHCGGNIYQVAKCCGQKWRAMPQSEKEKYRRMYCAKAKNSRTCKRAGK</sequence>
<dbReference type="EMBL" id="LJIJ01000012">
    <property type="protein sequence ID" value="ODN06014.1"/>
    <property type="molecule type" value="Genomic_DNA"/>
</dbReference>
<evidence type="ECO:0000313" key="2">
    <source>
        <dbReference type="EMBL" id="ODN06014.1"/>
    </source>
</evidence>
<dbReference type="InterPro" id="IPR036910">
    <property type="entry name" value="HMG_box_dom_sf"/>
</dbReference>
<evidence type="ECO:0000313" key="3">
    <source>
        <dbReference type="Proteomes" id="UP000094527"/>
    </source>
</evidence>
<dbReference type="Gene3D" id="1.10.30.10">
    <property type="entry name" value="High mobility group box domain"/>
    <property type="match status" value="1"/>
</dbReference>
<comment type="caution">
    <text evidence="2">The sequence shown here is derived from an EMBL/GenBank/DDBJ whole genome shotgun (WGS) entry which is preliminary data.</text>
</comment>
<dbReference type="GO" id="GO:0005634">
    <property type="term" value="C:nucleus"/>
    <property type="evidence" value="ECO:0007669"/>
    <property type="project" value="UniProtKB-ARBA"/>
</dbReference>
<protein>
    <submittedName>
        <fullName evidence="2">Uncharacterized protein</fullName>
    </submittedName>
</protein>
<evidence type="ECO:0000256" key="1">
    <source>
        <dbReference type="SAM" id="MobiDB-lite"/>
    </source>
</evidence>
<name>A0A1D2NL83_ORCCI</name>
<dbReference type="CDD" id="cd00084">
    <property type="entry name" value="HMG-box_SF"/>
    <property type="match status" value="1"/>
</dbReference>
<accession>A0A1D2NL83</accession>
<reference evidence="2 3" key="1">
    <citation type="journal article" date="2016" name="Genome Biol. Evol.">
        <title>Gene Family Evolution Reflects Adaptation to Soil Environmental Stressors in the Genome of the Collembolan Orchesella cincta.</title>
        <authorList>
            <person name="Faddeeva-Vakhrusheva A."/>
            <person name="Derks M.F."/>
            <person name="Anvar S.Y."/>
            <person name="Agamennone V."/>
            <person name="Suring W."/>
            <person name="Smit S."/>
            <person name="van Straalen N.M."/>
            <person name="Roelofs D."/>
        </authorList>
    </citation>
    <scope>NUCLEOTIDE SEQUENCE [LARGE SCALE GENOMIC DNA]</scope>
    <source>
        <tissue evidence="2">Mixed pool</tissue>
    </source>
</reference>
<dbReference type="AlphaFoldDB" id="A0A1D2NL83"/>
<gene>
    <name evidence="2" type="ORF">Ocin01_00683</name>
</gene>
<feature type="region of interest" description="Disordered" evidence="1">
    <location>
        <begin position="1"/>
        <end position="36"/>
    </location>
</feature>
<feature type="compositionally biased region" description="Gly residues" evidence="1">
    <location>
        <begin position="20"/>
        <end position="30"/>
    </location>
</feature>
<organism evidence="2 3">
    <name type="scientific">Orchesella cincta</name>
    <name type="common">Springtail</name>
    <name type="synonym">Podura cincta</name>
    <dbReference type="NCBI Taxonomy" id="48709"/>
    <lineage>
        <taxon>Eukaryota</taxon>
        <taxon>Metazoa</taxon>
        <taxon>Ecdysozoa</taxon>
        <taxon>Arthropoda</taxon>
        <taxon>Hexapoda</taxon>
        <taxon>Collembola</taxon>
        <taxon>Entomobryomorpha</taxon>
        <taxon>Entomobryoidea</taxon>
        <taxon>Orchesellidae</taxon>
        <taxon>Orchesellinae</taxon>
        <taxon>Orchesella</taxon>
    </lineage>
</organism>